<name>A0ABR2Z5P7_9AGAR</name>
<gene>
    <name evidence="2" type="ORF">AAF712_016837</name>
</gene>
<feature type="region of interest" description="Disordered" evidence="1">
    <location>
        <begin position="23"/>
        <end position="47"/>
    </location>
</feature>
<feature type="non-terminal residue" evidence="2">
    <location>
        <position position="307"/>
    </location>
</feature>
<comment type="caution">
    <text evidence="2">The sequence shown here is derived from an EMBL/GenBank/DDBJ whole genome shotgun (WGS) entry which is preliminary data.</text>
</comment>
<evidence type="ECO:0008006" key="4">
    <source>
        <dbReference type="Google" id="ProtNLM"/>
    </source>
</evidence>
<keyword evidence="3" id="KW-1185">Reference proteome</keyword>
<dbReference type="Proteomes" id="UP001437256">
    <property type="component" value="Unassembled WGS sequence"/>
</dbReference>
<accession>A0ABR2Z5P7</accession>
<proteinExistence type="predicted"/>
<reference evidence="2 3" key="1">
    <citation type="submission" date="2024-05" db="EMBL/GenBank/DDBJ databases">
        <title>A draft genome resource for the thread blight pathogen Marasmius tenuissimus strain MS-2.</title>
        <authorList>
            <person name="Yulfo-Soto G.E."/>
            <person name="Baruah I.K."/>
            <person name="Amoako-Attah I."/>
            <person name="Bukari Y."/>
            <person name="Meinhardt L.W."/>
            <person name="Bailey B.A."/>
            <person name="Cohen S.P."/>
        </authorList>
    </citation>
    <scope>NUCLEOTIDE SEQUENCE [LARGE SCALE GENOMIC DNA]</scope>
    <source>
        <strain evidence="2 3">MS-2</strain>
    </source>
</reference>
<dbReference type="EMBL" id="JBBXMP010001336">
    <property type="protein sequence ID" value="KAL0056558.1"/>
    <property type="molecule type" value="Genomic_DNA"/>
</dbReference>
<organism evidence="2 3">
    <name type="scientific">Marasmius tenuissimus</name>
    <dbReference type="NCBI Taxonomy" id="585030"/>
    <lineage>
        <taxon>Eukaryota</taxon>
        <taxon>Fungi</taxon>
        <taxon>Dikarya</taxon>
        <taxon>Basidiomycota</taxon>
        <taxon>Agaricomycotina</taxon>
        <taxon>Agaricomycetes</taxon>
        <taxon>Agaricomycetidae</taxon>
        <taxon>Agaricales</taxon>
        <taxon>Marasmiineae</taxon>
        <taxon>Marasmiaceae</taxon>
        <taxon>Marasmius</taxon>
    </lineage>
</organism>
<evidence type="ECO:0000313" key="2">
    <source>
        <dbReference type="EMBL" id="KAL0056558.1"/>
    </source>
</evidence>
<feature type="compositionally biased region" description="Basic residues" evidence="1">
    <location>
        <begin position="25"/>
        <end position="38"/>
    </location>
</feature>
<evidence type="ECO:0000256" key="1">
    <source>
        <dbReference type="SAM" id="MobiDB-lite"/>
    </source>
</evidence>
<protein>
    <recommendedName>
        <fullName evidence="4">HMG box domain-containing protein</fullName>
    </recommendedName>
</protein>
<sequence>MGRTVNIKKNTFAAKYNVVAPASSTHKKNRATRAKHPGLTHAEREQRHIQHRADYVKIKLKIGALRRYVRAECAQMSIEYDKKSRYFLDMFFQGGVCVSKLANKPNGYNTFKSNKAHKLRKAGGPAMTLQEIHTTFKAEYDSLTPAERQKGVEEYKARRDLNTQEKLKCPSVKEKIADSAAAVSQVAGILRGLKERVGIEGMVLVVKNWPEKIMKPQWIFNDPHIEHYLPTIVRGWNTGYIGKKVKALAVIGCDPTKIVKSPREQLDALKAECAQLIQDTLDEACLTQDASMQHEQFDTQITLRYGM</sequence>
<evidence type="ECO:0000313" key="3">
    <source>
        <dbReference type="Proteomes" id="UP001437256"/>
    </source>
</evidence>